<keyword evidence="3 7" id="KW-0479">Metal-binding</keyword>
<dbReference type="GO" id="GO:0004130">
    <property type="term" value="F:cytochrome-c peroxidase activity"/>
    <property type="evidence" value="ECO:0007669"/>
    <property type="project" value="UniProtKB-EC"/>
</dbReference>
<dbReference type="InterPro" id="IPR013783">
    <property type="entry name" value="Ig-like_fold"/>
</dbReference>
<dbReference type="SUPFAM" id="SSF46626">
    <property type="entry name" value="Cytochrome c"/>
    <property type="match status" value="2"/>
</dbReference>
<dbReference type="Proteomes" id="UP001354971">
    <property type="component" value="Unassembled WGS sequence"/>
</dbReference>
<dbReference type="EMBL" id="JAZDRP010000005">
    <property type="protein sequence ID" value="MEE2526562.1"/>
    <property type="molecule type" value="Genomic_DNA"/>
</dbReference>
<evidence type="ECO:0000256" key="6">
    <source>
        <dbReference type="ARBA" id="ARBA00023004"/>
    </source>
</evidence>
<name>A0ABU7LRL9_9PROT</name>
<evidence type="ECO:0000256" key="7">
    <source>
        <dbReference type="PROSITE-ProRule" id="PRU00433"/>
    </source>
</evidence>
<dbReference type="RefSeq" id="WP_330199225.1">
    <property type="nucleotide sequence ID" value="NZ_JAZDRP010000005.1"/>
</dbReference>
<evidence type="ECO:0000256" key="1">
    <source>
        <dbReference type="ARBA" id="ARBA00004196"/>
    </source>
</evidence>
<reference evidence="10 11" key="1">
    <citation type="submission" date="2024-01" db="EMBL/GenBank/DDBJ databases">
        <title>Hyphobacterium bacterium isolated from marine sediment.</title>
        <authorList>
            <person name="Zhao S."/>
        </authorList>
    </citation>
    <scope>NUCLEOTIDE SEQUENCE [LARGE SCALE GENOMIC DNA]</scope>
    <source>
        <strain evidence="11">HN65</strain>
    </source>
</reference>
<dbReference type="InterPro" id="IPR051395">
    <property type="entry name" value="Cytochrome_c_Peroxidase/MauG"/>
</dbReference>
<accession>A0ABU7LRL9</accession>
<evidence type="ECO:0000256" key="2">
    <source>
        <dbReference type="ARBA" id="ARBA00022617"/>
    </source>
</evidence>
<keyword evidence="2 7" id="KW-0349">Heme</keyword>
<dbReference type="InterPro" id="IPR004852">
    <property type="entry name" value="Di-haem_cyt_c_peroxidsae"/>
</dbReference>
<dbReference type="InterPro" id="IPR009056">
    <property type="entry name" value="Cyt_c-like_dom"/>
</dbReference>
<keyword evidence="6 7" id="KW-0408">Iron</keyword>
<sequence>MKTFVPALLAATMLSSVSAMAQDAGDTIVAAVLPSSRAVQTGETATAFATIINAGSSEAVNCRVEMSSGAPAGSFSYQTTDAANVATGTPDTPANIAPGAAQSFVFAFTPSAEYAGGDLPLVFICDNRSAAPQTPGVNSFWMSASNTPGADIVAVSDSGSAVGLNSLPGVVETIDRQQNGAFVVAISSVGSAANLTARPVLSHDGITVTPSICQTDPGTGSCLEAPAASVDFSIGANATASFAVFIQDEVPVAYDPANNRVAVLFEEGGALRGSTSLAVRTLMSEPVLPQVPFLYADADRNYPLHYLNGPVAAADNTPIDNNITNPGAALGRVLFYDRRLSANNTTSCATCHTQATGFSDPLALSIGFDGQETERHSPGLSNGRYYENGHFFWDERADTLEDQTLIPIQSDVEMGLTLDEAVARVAAEGFYADLFTDAFGDAEVTADRMARAMAQFVRSLTSFNSTFDQALNDGPLGSAAFQAHFTDEEYLGLQLFMPVPGSAITNVGCGACHNTLAHVSDDVHNIGLDAANDPDADPGNGLGEFKSPSLRNVAVRTHFMHDGRFTTLAEVIEHYNSGVIASPNLDPRLRNGRNQPQRLNLTAEESAALEAFLHTLTDNDFLTDPRFSDPFVD</sequence>
<evidence type="ECO:0000313" key="11">
    <source>
        <dbReference type="Proteomes" id="UP001354971"/>
    </source>
</evidence>
<keyword evidence="5 10" id="KW-0560">Oxidoreductase</keyword>
<feature type="signal peptide" evidence="8">
    <location>
        <begin position="1"/>
        <end position="21"/>
    </location>
</feature>
<keyword evidence="10" id="KW-0575">Peroxidase</keyword>
<dbReference type="InterPro" id="IPR036909">
    <property type="entry name" value="Cyt_c-like_dom_sf"/>
</dbReference>
<dbReference type="PROSITE" id="PS51007">
    <property type="entry name" value="CYTC"/>
    <property type="match status" value="1"/>
</dbReference>
<gene>
    <name evidence="10" type="ORF">V0U79_09300</name>
</gene>
<feature type="domain" description="Cytochrome c" evidence="9">
    <location>
        <begin position="487"/>
        <end position="617"/>
    </location>
</feature>
<comment type="subcellular location">
    <subcellularLocation>
        <location evidence="1">Cell envelope</location>
    </subcellularLocation>
</comment>
<keyword evidence="4 8" id="KW-0732">Signal</keyword>
<proteinExistence type="predicted"/>
<dbReference type="Gene3D" id="2.60.40.10">
    <property type="entry name" value="Immunoglobulins"/>
    <property type="match status" value="1"/>
</dbReference>
<evidence type="ECO:0000256" key="3">
    <source>
        <dbReference type="ARBA" id="ARBA00022723"/>
    </source>
</evidence>
<evidence type="ECO:0000256" key="5">
    <source>
        <dbReference type="ARBA" id="ARBA00023002"/>
    </source>
</evidence>
<protein>
    <submittedName>
        <fullName evidence="10">Cytochrome c peroxidase</fullName>
        <ecNumber evidence="10">1.11.1.5</ecNumber>
    </submittedName>
</protein>
<dbReference type="EC" id="1.11.1.5" evidence="10"/>
<evidence type="ECO:0000259" key="9">
    <source>
        <dbReference type="PROSITE" id="PS51007"/>
    </source>
</evidence>
<evidence type="ECO:0000256" key="8">
    <source>
        <dbReference type="SAM" id="SignalP"/>
    </source>
</evidence>
<dbReference type="PANTHER" id="PTHR30600">
    <property type="entry name" value="CYTOCHROME C PEROXIDASE-RELATED"/>
    <property type="match status" value="1"/>
</dbReference>
<organism evidence="10 11">
    <name type="scientific">Hyphobacterium lacteum</name>
    <dbReference type="NCBI Taxonomy" id="3116575"/>
    <lineage>
        <taxon>Bacteria</taxon>
        <taxon>Pseudomonadati</taxon>
        <taxon>Pseudomonadota</taxon>
        <taxon>Alphaproteobacteria</taxon>
        <taxon>Maricaulales</taxon>
        <taxon>Maricaulaceae</taxon>
        <taxon>Hyphobacterium</taxon>
    </lineage>
</organism>
<dbReference type="Pfam" id="PF03150">
    <property type="entry name" value="CCP_MauG"/>
    <property type="match status" value="2"/>
</dbReference>
<comment type="caution">
    <text evidence="10">The sequence shown here is derived from an EMBL/GenBank/DDBJ whole genome shotgun (WGS) entry which is preliminary data.</text>
</comment>
<evidence type="ECO:0000256" key="4">
    <source>
        <dbReference type="ARBA" id="ARBA00022729"/>
    </source>
</evidence>
<keyword evidence="11" id="KW-1185">Reference proteome</keyword>
<evidence type="ECO:0000313" key="10">
    <source>
        <dbReference type="EMBL" id="MEE2526562.1"/>
    </source>
</evidence>
<dbReference type="PANTHER" id="PTHR30600:SF10">
    <property type="entry name" value="BLL6722 PROTEIN"/>
    <property type="match status" value="1"/>
</dbReference>
<feature type="chain" id="PRO_5046669472" evidence="8">
    <location>
        <begin position="22"/>
        <end position="633"/>
    </location>
</feature>
<dbReference type="Gene3D" id="1.10.760.10">
    <property type="entry name" value="Cytochrome c-like domain"/>
    <property type="match status" value="2"/>
</dbReference>